<accession>A0A059XVH4</accession>
<gene>
    <name evidence="1" type="ORF">Y981_09255</name>
</gene>
<dbReference type="EMBL" id="CP007243">
    <property type="protein sequence ID" value="AIA30863.1"/>
    <property type="molecule type" value="Genomic_DNA"/>
</dbReference>
<dbReference type="AlphaFoldDB" id="A0A059XVH4"/>
<dbReference type="KEGG" id="lfp:Y981_09255"/>
<organism evidence="1 2">
    <name type="scientific">Leptospirillum ferriphilum YSK</name>
    <dbReference type="NCBI Taxonomy" id="1441628"/>
    <lineage>
        <taxon>Bacteria</taxon>
        <taxon>Pseudomonadati</taxon>
        <taxon>Nitrospirota</taxon>
        <taxon>Nitrospiria</taxon>
        <taxon>Nitrospirales</taxon>
        <taxon>Nitrospiraceae</taxon>
        <taxon>Leptospirillum</taxon>
    </lineage>
</organism>
<reference evidence="1 2" key="2">
    <citation type="journal article" date="2015" name="Biomed. Res. Int.">
        <title>Effects of Arsenite Resistance on the Growth and Functional Gene Expression of Leptospirillum ferriphilum and Acidithiobacillus thiooxidans in Pure Culture and Coculture.</title>
        <authorList>
            <person name="Jiang H."/>
            <person name="Liang Y."/>
            <person name="Yin H."/>
            <person name="Xiao Y."/>
            <person name="Guo X."/>
            <person name="Xu Y."/>
            <person name="Hu Q."/>
            <person name="Liu H."/>
            <person name="Liu X."/>
        </authorList>
    </citation>
    <scope>NUCLEOTIDE SEQUENCE [LARGE SCALE GENOMIC DNA]</scope>
    <source>
        <strain evidence="1 2">YSK</strain>
    </source>
</reference>
<reference evidence="2" key="1">
    <citation type="submission" date="2014-02" db="EMBL/GenBank/DDBJ databases">
        <title>Complete genome sequence and comparative genomic analysis of the nitrogen-fixing bacterium Leptospirillum ferriphilum YSK.</title>
        <authorList>
            <person name="Guo X."/>
            <person name="Yin H."/>
            <person name="Liang Y."/>
            <person name="Hu Q."/>
            <person name="Ma L."/>
            <person name="Xiao Y."/>
            <person name="Zhang X."/>
            <person name="Qiu G."/>
            <person name="Liu X."/>
        </authorList>
    </citation>
    <scope>NUCLEOTIDE SEQUENCE [LARGE SCALE GENOMIC DNA]</scope>
    <source>
        <strain evidence="2">YSK</strain>
    </source>
</reference>
<dbReference type="Proteomes" id="UP000027059">
    <property type="component" value="Chromosome"/>
</dbReference>
<protein>
    <submittedName>
        <fullName evidence="1">Uncharacterized protein</fullName>
    </submittedName>
</protein>
<proteinExistence type="predicted"/>
<evidence type="ECO:0000313" key="2">
    <source>
        <dbReference type="Proteomes" id="UP000027059"/>
    </source>
</evidence>
<dbReference type="HOGENOM" id="CLU_2330310_0_0_0"/>
<sequence>MRGDDMHIYELVSRDRTHPVRIYLLHSEYWTEDEFYNLLLEAFQRSSASDWHLQILEVSEYLVTAHGFVEAGGLQEIGFPGELSKTEVSRRIHAFLGKDRSD</sequence>
<name>A0A059XVH4_9BACT</name>
<evidence type="ECO:0000313" key="1">
    <source>
        <dbReference type="EMBL" id="AIA30863.1"/>
    </source>
</evidence>
<dbReference type="Pfam" id="PF20786">
    <property type="entry name" value="DUF6840"/>
    <property type="match status" value="1"/>
</dbReference>
<dbReference type="Gene3D" id="3.30.70.2710">
    <property type="match status" value="1"/>
</dbReference>
<keyword evidence="2" id="KW-1185">Reference proteome</keyword>
<dbReference type="InterPro" id="IPR049291">
    <property type="entry name" value="DUF6840"/>
</dbReference>